<evidence type="ECO:0000256" key="2">
    <source>
        <dbReference type="ARBA" id="ARBA00023002"/>
    </source>
</evidence>
<dbReference type="AlphaFoldDB" id="A0A2H2ZHV1"/>
<dbReference type="Gene3D" id="3.30.465.10">
    <property type="match status" value="1"/>
</dbReference>
<evidence type="ECO:0000313" key="6">
    <source>
        <dbReference type="Proteomes" id="UP000219286"/>
    </source>
</evidence>
<evidence type="ECO:0000313" key="5">
    <source>
        <dbReference type="EMBL" id="OTA02800.1"/>
    </source>
</evidence>
<accession>A0A2H2ZHV1</accession>
<feature type="domain" description="FAD-binding PCMH-type" evidence="4">
    <location>
        <begin position="129"/>
        <end position="313"/>
    </location>
</feature>
<evidence type="ECO:0000259" key="4">
    <source>
        <dbReference type="PROSITE" id="PS51387"/>
    </source>
</evidence>
<keyword evidence="6" id="KW-1185">Reference proteome</keyword>
<dbReference type="GO" id="GO:0016491">
    <property type="term" value="F:oxidoreductase activity"/>
    <property type="evidence" value="ECO:0007669"/>
    <property type="project" value="UniProtKB-KW"/>
</dbReference>
<reference evidence="5 6" key="1">
    <citation type="journal article" date="2015" name="Genome Announc.">
        <title>Genome sequence and annotation of Trichoderma parareesei, the ancestor of the cellulase producer Trichoderma reesei.</title>
        <authorList>
            <person name="Yang D."/>
            <person name="Pomraning K."/>
            <person name="Kopchinskiy A."/>
            <person name="Karimi Aghcheh R."/>
            <person name="Atanasova L."/>
            <person name="Chenthamara K."/>
            <person name="Baker S.E."/>
            <person name="Zhang R."/>
            <person name="Shen Q."/>
            <person name="Freitag M."/>
            <person name="Kubicek C.P."/>
            <person name="Druzhinina I.S."/>
        </authorList>
    </citation>
    <scope>NUCLEOTIDE SEQUENCE [LARGE SCALE GENOMIC DNA]</scope>
    <source>
        <strain evidence="5 6">CBS 125925</strain>
    </source>
</reference>
<dbReference type="GO" id="GO:0071949">
    <property type="term" value="F:FAD binding"/>
    <property type="evidence" value="ECO:0007669"/>
    <property type="project" value="InterPro"/>
</dbReference>
<keyword evidence="3" id="KW-0732">Signal</keyword>
<dbReference type="PROSITE" id="PS51387">
    <property type="entry name" value="FAD_PCMH"/>
    <property type="match status" value="1"/>
</dbReference>
<dbReference type="Proteomes" id="UP000219286">
    <property type="component" value="Unassembled WGS sequence"/>
</dbReference>
<sequence>MVMMPQRIQPALLLSTLAVDAAFASTSPILAVPSQAWASLNASVSGRLHIAAPAGLPCFTSYENAWGLEANVPNAEQCQKAEAGLTSSIDIIQAFGSYHNPTFSTCMARGERCTLSANGPKGIVNGTCFQGTVPDYYVDAREVQDIQRSLEFAQQYKLPITIKNTGHDYKGRSAGVDTFAIWTHNIAPELKIDEEFTPEGCPGPVGPVVTYGAGQIDTYLYDSLNGTGYLTVAGSCPTVGPSGGWIAGGGHSIFAPVYGLGVDNAIQMRVVLPNGTFVTANRCQNQDLFFALRGGGGGTFGVVTETTAALHKDQEITYVFLQMPVPEVPRTINEIFVANAEKWADEGWGGLYAVSGNVTNSTARFLGFNTKLSVEEARASLKPVTDYLESFTSSNETLISQFKTLSSQWAAQNDPVLLGFLLPEAGVSLTRSSRLVPRSNFHGEEAQKQLVDFLMSQNFRWSVVLGTPTKYILPESDRPGGPGEASVTPAWRDALWHFTIVQSWDPADPVATSPEALSRTFSTISTQIDPLRAITPDGGAYQNEADVYEPDPIGSFWGAQNYARLLKIKKQLDPDNLLSCWNCVGWNPEDERHGCYLKVRGIGP</sequence>
<comment type="caution">
    <text evidence="5">The sequence shown here is derived from an EMBL/GenBank/DDBJ whole genome shotgun (WGS) entry which is preliminary data.</text>
</comment>
<keyword evidence="2" id="KW-0560">Oxidoreductase</keyword>
<dbReference type="Pfam" id="PF08031">
    <property type="entry name" value="BBE"/>
    <property type="match status" value="1"/>
</dbReference>
<dbReference type="Gene3D" id="3.40.462.20">
    <property type="match status" value="1"/>
</dbReference>
<dbReference type="EMBL" id="LFMI01000360">
    <property type="protein sequence ID" value="OTA02800.1"/>
    <property type="molecule type" value="Genomic_DNA"/>
</dbReference>
<dbReference type="InterPro" id="IPR036318">
    <property type="entry name" value="FAD-bd_PCMH-like_sf"/>
</dbReference>
<comment type="similarity">
    <text evidence="1">Belongs to the oxygen-dependent FAD-linked oxidoreductase family.</text>
</comment>
<protein>
    <recommendedName>
        <fullName evidence="4">FAD-binding PCMH-type domain-containing protein</fullName>
    </recommendedName>
</protein>
<name>A0A2H2ZHV1_TRIPA</name>
<dbReference type="InterPro" id="IPR012951">
    <property type="entry name" value="BBE"/>
</dbReference>
<gene>
    <name evidence="5" type="ORF">A9Z42_0032320</name>
</gene>
<dbReference type="OrthoDB" id="9983560at2759"/>
<proteinExistence type="inferred from homology"/>
<dbReference type="InterPro" id="IPR016169">
    <property type="entry name" value="FAD-bd_PCMH_sub2"/>
</dbReference>
<evidence type="ECO:0000256" key="3">
    <source>
        <dbReference type="SAM" id="SignalP"/>
    </source>
</evidence>
<dbReference type="SUPFAM" id="SSF56176">
    <property type="entry name" value="FAD-binding/transporter-associated domain-like"/>
    <property type="match status" value="1"/>
</dbReference>
<evidence type="ECO:0000256" key="1">
    <source>
        <dbReference type="ARBA" id="ARBA00005466"/>
    </source>
</evidence>
<feature type="signal peptide" evidence="3">
    <location>
        <begin position="1"/>
        <end position="24"/>
    </location>
</feature>
<dbReference type="PANTHER" id="PTHR13878">
    <property type="entry name" value="GULONOLACTONE OXIDASE"/>
    <property type="match status" value="1"/>
</dbReference>
<dbReference type="Pfam" id="PF01565">
    <property type="entry name" value="FAD_binding_4"/>
    <property type="match status" value="1"/>
</dbReference>
<dbReference type="InterPro" id="IPR050432">
    <property type="entry name" value="FAD-linked_Oxidoreductases_BP"/>
</dbReference>
<dbReference type="InterPro" id="IPR016166">
    <property type="entry name" value="FAD-bd_PCMH"/>
</dbReference>
<feature type="chain" id="PRO_5013561116" description="FAD-binding PCMH-type domain-containing protein" evidence="3">
    <location>
        <begin position="25"/>
        <end position="604"/>
    </location>
</feature>
<organism evidence="5 6">
    <name type="scientific">Trichoderma parareesei</name>
    <name type="common">Filamentous fungus</name>
    <dbReference type="NCBI Taxonomy" id="858221"/>
    <lineage>
        <taxon>Eukaryota</taxon>
        <taxon>Fungi</taxon>
        <taxon>Dikarya</taxon>
        <taxon>Ascomycota</taxon>
        <taxon>Pezizomycotina</taxon>
        <taxon>Sordariomycetes</taxon>
        <taxon>Hypocreomycetidae</taxon>
        <taxon>Hypocreales</taxon>
        <taxon>Hypocreaceae</taxon>
        <taxon>Trichoderma</taxon>
    </lineage>
</organism>
<dbReference type="PANTHER" id="PTHR13878:SF91">
    <property type="entry name" value="FAD BINDING DOMAIN PROTEIN (AFU_ORTHOLOGUE AFUA_6G12070)-RELATED"/>
    <property type="match status" value="1"/>
</dbReference>
<dbReference type="InterPro" id="IPR006094">
    <property type="entry name" value="Oxid_FAD_bind_N"/>
</dbReference>